<feature type="region of interest" description="Disordered" evidence="1">
    <location>
        <begin position="327"/>
        <end position="374"/>
    </location>
</feature>
<dbReference type="PANTHER" id="PTHR12482:SF62">
    <property type="entry name" value="LIPASE ROG1-RELATED"/>
    <property type="match status" value="1"/>
</dbReference>
<evidence type="ECO:0000256" key="1">
    <source>
        <dbReference type="SAM" id="MobiDB-lite"/>
    </source>
</evidence>
<dbReference type="SUPFAM" id="SSF53474">
    <property type="entry name" value="alpha/beta-Hydrolases"/>
    <property type="match status" value="1"/>
</dbReference>
<protein>
    <recommendedName>
        <fullName evidence="3">DUF676 domain-containing protein</fullName>
    </recommendedName>
</protein>
<proteinExistence type="predicted"/>
<evidence type="ECO:0000313" key="4">
    <source>
        <dbReference type="EMBL" id="KXZ51765.1"/>
    </source>
</evidence>
<name>A0A150GPN5_GONPE</name>
<gene>
    <name evidence="4" type="ORF">GPECTOR_11g209</name>
</gene>
<dbReference type="OrthoDB" id="273452at2759"/>
<feature type="region of interest" description="Disordered" evidence="1">
    <location>
        <begin position="246"/>
        <end position="266"/>
    </location>
</feature>
<dbReference type="InterPro" id="IPR029058">
    <property type="entry name" value="AB_hydrolase_fold"/>
</dbReference>
<accession>A0A150GPN5</accession>
<keyword evidence="2" id="KW-0812">Transmembrane</keyword>
<evidence type="ECO:0000256" key="2">
    <source>
        <dbReference type="SAM" id="Phobius"/>
    </source>
</evidence>
<keyword evidence="2" id="KW-0472">Membrane</keyword>
<dbReference type="InterPro" id="IPR044294">
    <property type="entry name" value="Lipase-like"/>
</dbReference>
<dbReference type="PANTHER" id="PTHR12482">
    <property type="entry name" value="LIPASE ROG1-RELATED-RELATED"/>
    <property type="match status" value="1"/>
</dbReference>
<feature type="domain" description="DUF676" evidence="3">
    <location>
        <begin position="1"/>
        <end position="196"/>
    </location>
</feature>
<organism evidence="4 5">
    <name type="scientific">Gonium pectorale</name>
    <name type="common">Green alga</name>
    <dbReference type="NCBI Taxonomy" id="33097"/>
    <lineage>
        <taxon>Eukaryota</taxon>
        <taxon>Viridiplantae</taxon>
        <taxon>Chlorophyta</taxon>
        <taxon>core chlorophytes</taxon>
        <taxon>Chlorophyceae</taxon>
        <taxon>CS clade</taxon>
        <taxon>Chlamydomonadales</taxon>
        <taxon>Volvocaceae</taxon>
        <taxon>Gonium</taxon>
    </lineage>
</organism>
<reference evidence="5" key="1">
    <citation type="journal article" date="2016" name="Nat. Commun.">
        <title>The Gonium pectorale genome demonstrates co-option of cell cycle regulation during the evolution of multicellularity.</title>
        <authorList>
            <person name="Hanschen E.R."/>
            <person name="Marriage T.N."/>
            <person name="Ferris P.J."/>
            <person name="Hamaji T."/>
            <person name="Toyoda A."/>
            <person name="Fujiyama A."/>
            <person name="Neme R."/>
            <person name="Noguchi H."/>
            <person name="Minakuchi Y."/>
            <person name="Suzuki M."/>
            <person name="Kawai-Toyooka H."/>
            <person name="Smith D.R."/>
            <person name="Sparks H."/>
            <person name="Anderson J."/>
            <person name="Bakaric R."/>
            <person name="Luria V."/>
            <person name="Karger A."/>
            <person name="Kirschner M.W."/>
            <person name="Durand P.M."/>
            <person name="Michod R.E."/>
            <person name="Nozaki H."/>
            <person name="Olson B.J."/>
        </authorList>
    </citation>
    <scope>NUCLEOTIDE SEQUENCE [LARGE SCALE GENOMIC DNA]</scope>
    <source>
        <strain evidence="5">NIES-2863</strain>
    </source>
</reference>
<keyword evidence="2" id="KW-1133">Transmembrane helix</keyword>
<sequence>MHLIVVQHGLWGMPANTAYLCDLLCNQLGPGYHVLNSNVNSGNLTYDGIDLCGDRLHALVLDTIKALAAQQTPVTAISLIGYSMGGLVTRYLAGKLFAEGLFDTVTPINFITIATPHLGSWRMPTTWLNRAFNYLVPVVTSRSGLQLMLQDKHEWGKPLLCLMSHPDLLFVRALRRFKRLALYANVFHDRPVPYCTAAIRLDNPYELSKPVPVDPKYPSIVTTEAAAATAAAAAAAREGAKIGDGSGAAVPSGAGAGGQQAAPPPQRPLRSTYLRVFWVIALPLAVPALLLMVATGRSHRCKIQRAALDFSWITKYHRGEYHCHAAGPDGEGGAARTAPEARQQGAAGRDADDEREGRLPSDIECPSAPDLPTATSAQAAGAAAVAAAAGNASAAANTAAGAGGGGARAAAALPSPSAAATSLTSAASLDTDGEDEVVISEQAVLLHDGIVELPAELHRMQGWLVDQLNSLPWTRVDVDCRDLHAHAAIVMRNPRRFRHCRDAMDHLAHTFLRA</sequence>
<dbReference type="Pfam" id="PF05057">
    <property type="entry name" value="DUF676"/>
    <property type="match status" value="1"/>
</dbReference>
<dbReference type="AlphaFoldDB" id="A0A150GPN5"/>
<dbReference type="EMBL" id="LSYV01000012">
    <property type="protein sequence ID" value="KXZ51765.1"/>
    <property type="molecule type" value="Genomic_DNA"/>
</dbReference>
<feature type="transmembrane region" description="Helical" evidence="2">
    <location>
        <begin position="276"/>
        <end position="295"/>
    </location>
</feature>
<keyword evidence="5" id="KW-1185">Reference proteome</keyword>
<comment type="caution">
    <text evidence="4">The sequence shown here is derived from an EMBL/GenBank/DDBJ whole genome shotgun (WGS) entry which is preliminary data.</text>
</comment>
<dbReference type="Gene3D" id="3.40.50.1820">
    <property type="entry name" value="alpha/beta hydrolase"/>
    <property type="match status" value="1"/>
</dbReference>
<feature type="compositionally biased region" description="Basic and acidic residues" evidence="1">
    <location>
        <begin position="349"/>
        <end position="361"/>
    </location>
</feature>
<dbReference type="InterPro" id="IPR007751">
    <property type="entry name" value="DUF676_lipase-like"/>
</dbReference>
<evidence type="ECO:0000259" key="3">
    <source>
        <dbReference type="Pfam" id="PF05057"/>
    </source>
</evidence>
<evidence type="ECO:0000313" key="5">
    <source>
        <dbReference type="Proteomes" id="UP000075714"/>
    </source>
</evidence>
<dbReference type="Proteomes" id="UP000075714">
    <property type="component" value="Unassembled WGS sequence"/>
</dbReference>